<evidence type="ECO:0000313" key="4">
    <source>
        <dbReference type="Proteomes" id="UP000318384"/>
    </source>
</evidence>
<dbReference type="Proteomes" id="UP000318384">
    <property type="component" value="Chromosome"/>
</dbReference>
<dbReference type="RefSeq" id="WP_197992877.1">
    <property type="nucleotide sequence ID" value="NZ_CP037422.1"/>
</dbReference>
<dbReference type="Pfam" id="PF13643">
    <property type="entry name" value="DUF4145"/>
    <property type="match status" value="1"/>
</dbReference>
<evidence type="ECO:0000256" key="1">
    <source>
        <dbReference type="SAM" id="MobiDB-lite"/>
    </source>
</evidence>
<proteinExistence type="predicted"/>
<sequence length="248" mass="28625">MNAREKVVKVRCSKCGRGYRNHLVLFETKKEYGDPDIGWTHDEFHQLIQCRGCDTFRYRRFNIELEYNPPEHRSDPYDIQIYPNDESESELRKPIQFKNNLEEEGSLVPENVWKMYRETIHCFNANARTMAGGGLRATVEAICLSQKINNGNLQKKIDELAKRNLLTTAQAELLHEERYIGNSALHEMTTPSSQDIEDGLEIVEGLINTIYILPSKAEALRKRRTTRGKSKINAKQSSSQKSNSHKQL</sequence>
<reference evidence="3 4" key="1">
    <citation type="submission" date="2019-03" db="EMBL/GenBank/DDBJ databases">
        <title>Deep-cultivation of Planctomycetes and their phenomic and genomic characterization uncovers novel biology.</title>
        <authorList>
            <person name="Wiegand S."/>
            <person name="Jogler M."/>
            <person name="Boedeker C."/>
            <person name="Pinto D."/>
            <person name="Vollmers J."/>
            <person name="Rivas-Marin E."/>
            <person name="Kohn T."/>
            <person name="Peeters S.H."/>
            <person name="Heuer A."/>
            <person name="Rast P."/>
            <person name="Oberbeckmann S."/>
            <person name="Bunk B."/>
            <person name="Jeske O."/>
            <person name="Meyerdierks A."/>
            <person name="Storesund J.E."/>
            <person name="Kallscheuer N."/>
            <person name="Luecker S."/>
            <person name="Lage O.M."/>
            <person name="Pohl T."/>
            <person name="Merkel B.J."/>
            <person name="Hornburger P."/>
            <person name="Mueller R.-W."/>
            <person name="Bruemmer F."/>
            <person name="Labrenz M."/>
            <person name="Spormann A.M."/>
            <person name="Op den Camp H."/>
            <person name="Overmann J."/>
            <person name="Amann R."/>
            <person name="Jetten M.S.M."/>
            <person name="Mascher T."/>
            <person name="Medema M.H."/>
            <person name="Devos D.P."/>
            <person name="Kaster A.-K."/>
            <person name="Ovreas L."/>
            <person name="Rohde M."/>
            <person name="Galperin M.Y."/>
            <person name="Jogler C."/>
        </authorList>
    </citation>
    <scope>NUCLEOTIDE SEQUENCE [LARGE SCALE GENOMIC DNA]</scope>
    <source>
        <strain evidence="3 4">V202</strain>
    </source>
</reference>
<feature type="compositionally biased region" description="Low complexity" evidence="1">
    <location>
        <begin position="233"/>
        <end position="242"/>
    </location>
</feature>
<dbReference type="InterPro" id="IPR025285">
    <property type="entry name" value="DUF4145"/>
</dbReference>
<protein>
    <recommendedName>
        <fullName evidence="2">DUF4145 domain-containing protein</fullName>
    </recommendedName>
</protein>
<dbReference type="EMBL" id="CP037422">
    <property type="protein sequence ID" value="QDU09659.1"/>
    <property type="molecule type" value="Genomic_DNA"/>
</dbReference>
<dbReference type="AlphaFoldDB" id="A0A517WWR3"/>
<feature type="domain" description="DUF4145" evidence="2">
    <location>
        <begin position="118"/>
        <end position="204"/>
    </location>
</feature>
<keyword evidence="4" id="KW-1185">Reference proteome</keyword>
<name>A0A517WWR3_9PLAN</name>
<organism evidence="3 4">
    <name type="scientific">Gimesia aquarii</name>
    <dbReference type="NCBI Taxonomy" id="2527964"/>
    <lineage>
        <taxon>Bacteria</taxon>
        <taxon>Pseudomonadati</taxon>
        <taxon>Planctomycetota</taxon>
        <taxon>Planctomycetia</taxon>
        <taxon>Planctomycetales</taxon>
        <taxon>Planctomycetaceae</taxon>
        <taxon>Gimesia</taxon>
    </lineage>
</organism>
<feature type="compositionally biased region" description="Basic residues" evidence="1">
    <location>
        <begin position="222"/>
        <end position="232"/>
    </location>
</feature>
<feature type="region of interest" description="Disordered" evidence="1">
    <location>
        <begin position="222"/>
        <end position="248"/>
    </location>
</feature>
<evidence type="ECO:0000313" key="3">
    <source>
        <dbReference type="EMBL" id="QDU09659.1"/>
    </source>
</evidence>
<accession>A0A517WWR3</accession>
<gene>
    <name evidence="3" type="ORF">V202x_30350</name>
</gene>
<evidence type="ECO:0000259" key="2">
    <source>
        <dbReference type="Pfam" id="PF13643"/>
    </source>
</evidence>